<evidence type="ECO:0000313" key="3">
    <source>
        <dbReference type="EMBL" id="TNN19336.1"/>
    </source>
</evidence>
<dbReference type="GO" id="GO:0005739">
    <property type="term" value="C:mitochondrion"/>
    <property type="evidence" value="ECO:0007669"/>
    <property type="project" value="TreeGrafter"/>
</dbReference>
<dbReference type="PANTHER" id="PTHR11178">
    <property type="entry name" value="IRON-SULFUR CLUSTER SCAFFOLD PROTEIN NFU-RELATED"/>
    <property type="match status" value="1"/>
</dbReference>
<organism evidence="3 4">
    <name type="scientific">Schistosoma japonicum</name>
    <name type="common">Blood fluke</name>
    <dbReference type="NCBI Taxonomy" id="6182"/>
    <lineage>
        <taxon>Eukaryota</taxon>
        <taxon>Metazoa</taxon>
        <taxon>Spiralia</taxon>
        <taxon>Lophotrochozoa</taxon>
        <taxon>Platyhelminthes</taxon>
        <taxon>Trematoda</taxon>
        <taxon>Digenea</taxon>
        <taxon>Strigeidida</taxon>
        <taxon>Schistosomatoidea</taxon>
        <taxon>Schistosomatidae</taxon>
        <taxon>Schistosoma</taxon>
    </lineage>
</organism>
<gene>
    <name evidence="3" type="ORF">EWB00_009067</name>
</gene>
<accession>A0A4Z2DS03</accession>
<evidence type="ECO:0000256" key="1">
    <source>
        <dbReference type="ARBA" id="ARBA00006420"/>
    </source>
</evidence>
<dbReference type="STRING" id="6182.A0A4Z2DS03"/>
<dbReference type="GO" id="GO:0005506">
    <property type="term" value="F:iron ion binding"/>
    <property type="evidence" value="ECO:0007669"/>
    <property type="project" value="InterPro"/>
</dbReference>
<protein>
    <submittedName>
        <fullName evidence="3">NFU1 iron-sulfur cluster scaffold</fullName>
    </submittedName>
</protein>
<sequence>THFALIHADETLYLSLEDMHKMGFKDGIVLLKLQGSCSSCPSSVVTLKNGVQNMLQFYIPDVLGVEQVEDELDIVSKEQFDKLEKNINDSGKKE</sequence>
<reference evidence="3 4" key="1">
    <citation type="submission" date="2019-03" db="EMBL/GenBank/DDBJ databases">
        <title>An improved genome assembly of the fluke Schistosoma japonicum.</title>
        <authorList>
            <person name="Hu W."/>
            <person name="Luo F."/>
            <person name="Yin M."/>
            <person name="Mo X."/>
            <person name="Sun C."/>
            <person name="Wu Q."/>
            <person name="Zhu B."/>
            <person name="Xiang M."/>
            <person name="Wang J."/>
            <person name="Wang Y."/>
            <person name="Zhang T."/>
            <person name="Xu B."/>
            <person name="Zheng H."/>
            <person name="Feng Z."/>
        </authorList>
    </citation>
    <scope>NUCLEOTIDE SEQUENCE [LARGE SCALE GENOMIC DNA]</scope>
    <source>
        <strain evidence="3">HuSjv2</strain>
        <tissue evidence="3">Worms</tissue>
    </source>
</reference>
<comment type="caution">
    <text evidence="3">The sequence shown here is derived from an EMBL/GenBank/DDBJ whole genome shotgun (WGS) entry which is preliminary data.</text>
</comment>
<comment type="similarity">
    <text evidence="1">Belongs to the NifU family.</text>
</comment>
<dbReference type="PANTHER" id="PTHR11178:SF1">
    <property type="entry name" value="NFU1 IRON-SULFUR CLUSTER SCAFFOLD HOMOLOG, MITOCHONDRIAL"/>
    <property type="match status" value="1"/>
</dbReference>
<dbReference type="Gene3D" id="3.30.300.130">
    <property type="entry name" value="Fe-S cluster assembly (FSCA)"/>
    <property type="match status" value="1"/>
</dbReference>
<feature type="domain" description="NIF system FeS cluster assembly NifU C-terminal" evidence="2">
    <location>
        <begin position="20"/>
        <end position="66"/>
    </location>
</feature>
<dbReference type="Proteomes" id="UP000311919">
    <property type="component" value="Unassembled WGS sequence"/>
</dbReference>
<dbReference type="SUPFAM" id="SSF117916">
    <property type="entry name" value="Fe-S cluster assembly (FSCA) domain-like"/>
    <property type="match status" value="1"/>
</dbReference>
<feature type="non-terminal residue" evidence="3">
    <location>
        <position position="1"/>
    </location>
</feature>
<dbReference type="GO" id="GO:0051536">
    <property type="term" value="F:iron-sulfur cluster binding"/>
    <property type="evidence" value="ECO:0007669"/>
    <property type="project" value="InterPro"/>
</dbReference>
<dbReference type="AlphaFoldDB" id="A0A4Z2DS03"/>
<dbReference type="GO" id="GO:0016226">
    <property type="term" value="P:iron-sulfur cluster assembly"/>
    <property type="evidence" value="ECO:0007669"/>
    <property type="project" value="InterPro"/>
</dbReference>
<dbReference type="Pfam" id="PF01106">
    <property type="entry name" value="NifU"/>
    <property type="match status" value="1"/>
</dbReference>
<dbReference type="EMBL" id="SKCS01000051">
    <property type="protein sequence ID" value="TNN19336.1"/>
    <property type="molecule type" value="Genomic_DNA"/>
</dbReference>
<proteinExistence type="inferred from homology"/>
<dbReference type="OrthoDB" id="565552at2759"/>
<keyword evidence="4" id="KW-1185">Reference proteome</keyword>
<name>A0A4Z2DS03_SCHJA</name>
<dbReference type="InterPro" id="IPR034904">
    <property type="entry name" value="FSCA_dom_sf"/>
</dbReference>
<evidence type="ECO:0000259" key="2">
    <source>
        <dbReference type="Pfam" id="PF01106"/>
    </source>
</evidence>
<evidence type="ECO:0000313" key="4">
    <source>
        <dbReference type="Proteomes" id="UP000311919"/>
    </source>
</evidence>
<dbReference type="InterPro" id="IPR001075">
    <property type="entry name" value="NIF_FeS_clus_asmbl_NifU_C"/>
</dbReference>